<dbReference type="AlphaFoldDB" id="A0A6A6GHA9"/>
<dbReference type="PROSITE" id="PS50090">
    <property type="entry name" value="MYB_LIKE"/>
    <property type="match status" value="1"/>
</dbReference>
<evidence type="ECO:0000313" key="3">
    <source>
        <dbReference type="EMBL" id="KAF2225068.1"/>
    </source>
</evidence>
<gene>
    <name evidence="3" type="ORF">BDZ85DRAFT_259586</name>
</gene>
<reference evidence="4" key="1">
    <citation type="journal article" date="2020" name="Stud. Mycol.">
        <title>101 Dothideomycetes genomes: A test case for predicting lifestyles and emergence of pathogens.</title>
        <authorList>
            <person name="Haridas S."/>
            <person name="Albert R."/>
            <person name="Binder M."/>
            <person name="Bloem J."/>
            <person name="LaButti K."/>
            <person name="Salamov A."/>
            <person name="Andreopoulos B."/>
            <person name="Baker S."/>
            <person name="Barry K."/>
            <person name="Bills G."/>
            <person name="Bluhm B."/>
            <person name="Cannon C."/>
            <person name="Castanera R."/>
            <person name="Culley D."/>
            <person name="Daum C."/>
            <person name="Ezra D."/>
            <person name="Gonzalez J."/>
            <person name="Henrissat B."/>
            <person name="Kuo A."/>
            <person name="Liang C."/>
            <person name="Lipzen A."/>
            <person name="Lutzoni F."/>
            <person name="Magnuson J."/>
            <person name="Mondo S."/>
            <person name="Nolan M."/>
            <person name="Ohm R."/>
            <person name="Pangilinan J."/>
            <person name="Park H.-J."/>
            <person name="Ramirez L."/>
            <person name="Alfaro M."/>
            <person name="Sun H."/>
            <person name="Tritt A."/>
            <person name="Yoshinaga Y."/>
            <person name="Zwiers L.-H."/>
            <person name="Turgeon B."/>
            <person name="Goodwin S."/>
            <person name="Spatafora J."/>
            <person name="Crous P."/>
            <person name="Grigoriev I."/>
        </authorList>
    </citation>
    <scope>NUCLEOTIDE SEQUENCE [LARGE SCALE GENOMIC DNA]</scope>
    <source>
        <strain evidence="4">CECT 20119</strain>
    </source>
</reference>
<name>A0A6A6GHA9_9PEZI</name>
<sequence>MHKVNFIKMVEFFGLRPPWPDWVYHMPTSLTPPHVLVPLRKVSFAHWRYSSSHLSLHFSISTSREDAGGVEYQADAYSGRLAGHDDKPVFSPDVHHDASAWYTHSAASCSTPVASIAASSSAATEHTDTSSFTATLPAPSAPSSQQQAHHVPSDRSVMMTGVSNPADQFNWPPYRGSDDWTERDDEILMRAVFLLFTERSSWRNVAEKVTAASGRIKSADECKRRMAYEANLV</sequence>
<feature type="region of interest" description="Disordered" evidence="1">
    <location>
        <begin position="128"/>
        <end position="148"/>
    </location>
</feature>
<evidence type="ECO:0000313" key="4">
    <source>
        <dbReference type="Proteomes" id="UP000799538"/>
    </source>
</evidence>
<feature type="domain" description="Myb-like" evidence="2">
    <location>
        <begin position="172"/>
        <end position="225"/>
    </location>
</feature>
<dbReference type="EMBL" id="ML992504">
    <property type="protein sequence ID" value="KAF2225068.1"/>
    <property type="molecule type" value="Genomic_DNA"/>
</dbReference>
<evidence type="ECO:0000259" key="2">
    <source>
        <dbReference type="PROSITE" id="PS50090"/>
    </source>
</evidence>
<evidence type="ECO:0000256" key="1">
    <source>
        <dbReference type="SAM" id="MobiDB-lite"/>
    </source>
</evidence>
<protein>
    <recommendedName>
        <fullName evidence="2">Myb-like domain-containing protein</fullName>
    </recommendedName>
</protein>
<proteinExistence type="predicted"/>
<dbReference type="InterPro" id="IPR001005">
    <property type="entry name" value="SANT/Myb"/>
</dbReference>
<dbReference type="CDD" id="cd00167">
    <property type="entry name" value="SANT"/>
    <property type="match status" value="1"/>
</dbReference>
<accession>A0A6A6GHA9</accession>
<feature type="compositionally biased region" description="Low complexity" evidence="1">
    <location>
        <begin position="137"/>
        <end position="148"/>
    </location>
</feature>
<organism evidence="3 4">
    <name type="scientific">Elsinoe ampelina</name>
    <dbReference type="NCBI Taxonomy" id="302913"/>
    <lineage>
        <taxon>Eukaryota</taxon>
        <taxon>Fungi</taxon>
        <taxon>Dikarya</taxon>
        <taxon>Ascomycota</taxon>
        <taxon>Pezizomycotina</taxon>
        <taxon>Dothideomycetes</taxon>
        <taxon>Dothideomycetidae</taxon>
        <taxon>Myriangiales</taxon>
        <taxon>Elsinoaceae</taxon>
        <taxon>Elsinoe</taxon>
    </lineage>
</organism>
<keyword evidence="4" id="KW-1185">Reference proteome</keyword>
<dbReference type="Proteomes" id="UP000799538">
    <property type="component" value="Unassembled WGS sequence"/>
</dbReference>